<dbReference type="KEGG" id="ffu:CLAFUR5_05396"/>
<dbReference type="SUPFAM" id="SSF51445">
    <property type="entry name" value="(Trans)glycosidases"/>
    <property type="match status" value="1"/>
</dbReference>
<name>A0A9Q8LHF4_PASFU</name>
<dbReference type="AlphaFoldDB" id="A0A9Q8LHF4"/>
<dbReference type="RefSeq" id="XP_047761906.1">
    <property type="nucleotide sequence ID" value="XM_047904544.1"/>
</dbReference>
<proteinExistence type="predicted"/>
<dbReference type="OrthoDB" id="2160638at2759"/>
<keyword evidence="2" id="KW-1185">Reference proteome</keyword>
<dbReference type="EMBL" id="CP090167">
    <property type="protein sequence ID" value="UJO17540.1"/>
    <property type="molecule type" value="Genomic_DNA"/>
</dbReference>
<accession>A0A9Q8LHF4</accession>
<dbReference type="Proteomes" id="UP000756132">
    <property type="component" value="Chromosome 5"/>
</dbReference>
<dbReference type="InterPro" id="IPR017853">
    <property type="entry name" value="GH"/>
</dbReference>
<organism evidence="1 2">
    <name type="scientific">Passalora fulva</name>
    <name type="common">Tomato leaf mold</name>
    <name type="synonym">Cladosporium fulvum</name>
    <dbReference type="NCBI Taxonomy" id="5499"/>
    <lineage>
        <taxon>Eukaryota</taxon>
        <taxon>Fungi</taxon>
        <taxon>Dikarya</taxon>
        <taxon>Ascomycota</taxon>
        <taxon>Pezizomycotina</taxon>
        <taxon>Dothideomycetes</taxon>
        <taxon>Dothideomycetidae</taxon>
        <taxon>Mycosphaerellales</taxon>
        <taxon>Mycosphaerellaceae</taxon>
        <taxon>Fulvia</taxon>
    </lineage>
</organism>
<reference evidence="1" key="1">
    <citation type="submission" date="2021-12" db="EMBL/GenBank/DDBJ databases">
        <authorList>
            <person name="Zaccaron A."/>
            <person name="Stergiopoulos I."/>
        </authorList>
    </citation>
    <scope>NUCLEOTIDE SEQUENCE</scope>
    <source>
        <strain evidence="1">Race5_Kim</strain>
    </source>
</reference>
<reference evidence="1" key="2">
    <citation type="journal article" date="2022" name="Microb. Genom.">
        <title>A chromosome-scale genome assembly of the tomato pathogen Cladosporium fulvum reveals a compartmentalized genome architecture and the presence of a dispensable chromosome.</title>
        <authorList>
            <person name="Zaccaron A.Z."/>
            <person name="Chen L.H."/>
            <person name="Samaras A."/>
            <person name="Stergiopoulos I."/>
        </authorList>
    </citation>
    <scope>NUCLEOTIDE SEQUENCE</scope>
    <source>
        <strain evidence="1">Race5_Kim</strain>
    </source>
</reference>
<dbReference type="Gene3D" id="3.20.20.80">
    <property type="entry name" value="Glycosidases"/>
    <property type="match status" value="1"/>
</dbReference>
<sequence>MPIQNELLYSTAAYPSMYIYDYENALLIKNRIAPALTQANLMTQIWAYDHNIDHHRCPQTVRDNTSVNTVAWHCYSGGWDVLSQSHASNPTVLQYMTECWTPSTSPWYNAAAFAM</sequence>
<protein>
    <submittedName>
        <fullName evidence="1">Endo-1,6-beta-D-glucanase neg1</fullName>
    </submittedName>
</protein>
<evidence type="ECO:0000313" key="2">
    <source>
        <dbReference type="Proteomes" id="UP000756132"/>
    </source>
</evidence>
<gene>
    <name evidence="1" type="ORF">CLAFUR5_05396</name>
</gene>
<evidence type="ECO:0000313" key="1">
    <source>
        <dbReference type="EMBL" id="UJO17540.1"/>
    </source>
</evidence>
<dbReference type="GeneID" id="71985274"/>